<dbReference type="Pfam" id="PF00856">
    <property type="entry name" value="SET"/>
    <property type="match status" value="1"/>
</dbReference>
<dbReference type="Gene3D" id="6.10.140.2220">
    <property type="match status" value="1"/>
</dbReference>
<dbReference type="PROSITE" id="PS50280">
    <property type="entry name" value="SET"/>
    <property type="match status" value="1"/>
</dbReference>
<keyword evidence="8" id="KW-1185">Reference proteome</keyword>
<evidence type="ECO:0000256" key="2">
    <source>
        <dbReference type="ARBA" id="ARBA00022771"/>
    </source>
</evidence>
<evidence type="ECO:0000313" key="8">
    <source>
        <dbReference type="Proteomes" id="UP000481858"/>
    </source>
</evidence>
<accession>A0A7C8INK4</accession>
<gene>
    <name evidence="7" type="ORF">GQX73_g5354</name>
</gene>
<evidence type="ECO:0000259" key="5">
    <source>
        <dbReference type="PROSITE" id="PS50280"/>
    </source>
</evidence>
<feature type="domain" description="MYND-type" evidence="6">
    <location>
        <begin position="54"/>
        <end position="107"/>
    </location>
</feature>
<organism evidence="7 8">
    <name type="scientific">Xylaria multiplex</name>
    <dbReference type="NCBI Taxonomy" id="323545"/>
    <lineage>
        <taxon>Eukaryota</taxon>
        <taxon>Fungi</taxon>
        <taxon>Dikarya</taxon>
        <taxon>Ascomycota</taxon>
        <taxon>Pezizomycotina</taxon>
        <taxon>Sordariomycetes</taxon>
        <taxon>Xylariomycetidae</taxon>
        <taxon>Xylariales</taxon>
        <taxon>Xylariaceae</taxon>
        <taxon>Xylaria</taxon>
    </lineage>
</organism>
<evidence type="ECO:0000259" key="6">
    <source>
        <dbReference type="PROSITE" id="PS50865"/>
    </source>
</evidence>
<dbReference type="Gene3D" id="2.170.270.10">
    <property type="entry name" value="SET domain"/>
    <property type="match status" value="1"/>
</dbReference>
<feature type="domain" description="SET" evidence="5">
    <location>
        <begin position="6"/>
        <end position="254"/>
    </location>
</feature>
<proteinExistence type="predicted"/>
<dbReference type="Gene3D" id="1.10.220.160">
    <property type="match status" value="1"/>
</dbReference>
<dbReference type="PROSITE" id="PS50865">
    <property type="entry name" value="ZF_MYND_2"/>
    <property type="match status" value="1"/>
</dbReference>
<dbReference type="PANTHER" id="PTHR12197">
    <property type="entry name" value="HISTONE-LYSINE N-METHYLTRANSFERASE SMYD"/>
    <property type="match status" value="1"/>
</dbReference>
<dbReference type="InterPro" id="IPR002893">
    <property type="entry name" value="Znf_MYND"/>
</dbReference>
<dbReference type="InParanoid" id="A0A7C8INK4"/>
<dbReference type="InterPro" id="IPR050869">
    <property type="entry name" value="H3K4_H4K5_MeTrfase"/>
</dbReference>
<dbReference type="Pfam" id="PF01753">
    <property type="entry name" value="zf-MYND"/>
    <property type="match status" value="1"/>
</dbReference>
<dbReference type="OrthoDB" id="265717at2759"/>
<keyword evidence="3" id="KW-0862">Zinc</keyword>
<sequence>MLILPEELVLKGAFAAPHGRGIVAARVFQPGEVIATFNSPSIAISDSPHLSTTCSGCLLPSALDSGPPSTSQPARIVRACTGCRTVAYCSPACQKRDWTAGVHKAECKVFKRVRAEGHDFLPTPVRALVQVLLRPDMSAAMAEMQGHVDKFRHESGKLWTDMELQAIAALHYLGRETNARNLAEAIEILCKLQVNSFNRLDEDVRQTGLFMNPSLAMINHSCTPNSFVQFIGRQAMLHAYQEIKKDEEVEISYIDCNLHLSERQEALKTRYHFTCDCPRCKDDMDAYQVCRKYPHLHLNALSVAPDVQTLQDSQGHSLSAGKLLRATIEEIYLWCSKSLLDLSESDKQKQLRRRWTACKPLRNSRVPAHAIEPLPHVLMEASMYFGEKGSFAYSLSISSFLATQVDPYKAAAPFAPQRVKGLLMIAKLLANTAPADLDSSLGGRKTLVPGKSLWAGISNALGKMDQVTMCQIILELVVYHAPAAHSKEWAVFRVAKDLLSDIEALQGRETEDALIKAFMRNPNGTEERRFFEQAILSPLRELAAFCFDIMDSEFGS</sequence>
<dbReference type="AlphaFoldDB" id="A0A7C8INK4"/>
<dbReference type="EMBL" id="WUBL01000054">
    <property type="protein sequence ID" value="KAF2968281.1"/>
    <property type="molecule type" value="Genomic_DNA"/>
</dbReference>
<dbReference type="SMART" id="SM00317">
    <property type="entry name" value="SET"/>
    <property type="match status" value="1"/>
</dbReference>
<dbReference type="SUPFAM" id="SSF82199">
    <property type="entry name" value="SET domain"/>
    <property type="match status" value="1"/>
</dbReference>
<comment type="caution">
    <text evidence="7">The sequence shown here is derived from an EMBL/GenBank/DDBJ whole genome shotgun (WGS) entry which is preliminary data.</text>
</comment>
<dbReference type="PANTHER" id="PTHR12197:SF251">
    <property type="entry name" value="EG:BACR7C10.4 PROTEIN"/>
    <property type="match status" value="1"/>
</dbReference>
<dbReference type="GO" id="GO:0008270">
    <property type="term" value="F:zinc ion binding"/>
    <property type="evidence" value="ECO:0007669"/>
    <property type="project" value="UniProtKB-KW"/>
</dbReference>
<dbReference type="InterPro" id="IPR046341">
    <property type="entry name" value="SET_dom_sf"/>
</dbReference>
<dbReference type="Proteomes" id="UP000481858">
    <property type="component" value="Unassembled WGS sequence"/>
</dbReference>
<evidence type="ECO:0000313" key="7">
    <source>
        <dbReference type="EMBL" id="KAF2968281.1"/>
    </source>
</evidence>
<evidence type="ECO:0000256" key="3">
    <source>
        <dbReference type="ARBA" id="ARBA00022833"/>
    </source>
</evidence>
<protein>
    <submittedName>
        <fullName evidence="7">Uncharacterized protein</fullName>
    </submittedName>
</protein>
<dbReference type="GO" id="GO:0005634">
    <property type="term" value="C:nucleus"/>
    <property type="evidence" value="ECO:0007669"/>
    <property type="project" value="TreeGrafter"/>
</dbReference>
<evidence type="ECO:0000256" key="4">
    <source>
        <dbReference type="PROSITE-ProRule" id="PRU00134"/>
    </source>
</evidence>
<evidence type="ECO:0000256" key="1">
    <source>
        <dbReference type="ARBA" id="ARBA00022723"/>
    </source>
</evidence>
<name>A0A7C8INK4_9PEZI</name>
<dbReference type="InterPro" id="IPR001214">
    <property type="entry name" value="SET_dom"/>
</dbReference>
<keyword evidence="1" id="KW-0479">Metal-binding</keyword>
<reference evidence="7 8" key="1">
    <citation type="submission" date="2019-12" db="EMBL/GenBank/DDBJ databases">
        <title>Draft genome sequence of the ascomycete Xylaria multiplex DSM 110363.</title>
        <authorList>
            <person name="Buettner E."/>
            <person name="Kellner H."/>
        </authorList>
    </citation>
    <scope>NUCLEOTIDE SEQUENCE [LARGE SCALE GENOMIC DNA]</scope>
    <source>
        <strain evidence="7 8">DSM 110363</strain>
    </source>
</reference>
<keyword evidence="2 4" id="KW-0863">Zinc-finger</keyword>